<evidence type="ECO:0000313" key="1">
    <source>
        <dbReference type="EMBL" id="QOX65134.1"/>
    </source>
</evidence>
<dbReference type="EMBL" id="CP042469">
    <property type="protein sequence ID" value="QOX65134.1"/>
    <property type="molecule type" value="Genomic_DNA"/>
</dbReference>
<accession>A0ACD1AFH3</accession>
<reference evidence="1" key="1">
    <citation type="submission" date="2019-08" db="EMBL/GenBank/DDBJ databases">
        <title>Genome sequence of Clostridiales bacterium MT110.</title>
        <authorList>
            <person name="Cao J."/>
        </authorList>
    </citation>
    <scope>NUCLEOTIDE SEQUENCE</scope>
    <source>
        <strain evidence="1">MT110</strain>
    </source>
</reference>
<name>A0ACD1AFH3_9FIRM</name>
<dbReference type="Proteomes" id="UP000594014">
    <property type="component" value="Chromosome"/>
</dbReference>
<protein>
    <submittedName>
        <fullName evidence="1">Carbohydrate ABC transporter permease</fullName>
    </submittedName>
</protein>
<gene>
    <name evidence="1" type="ORF">FRZ06_18170</name>
</gene>
<keyword evidence="2" id="KW-1185">Reference proteome</keyword>
<proteinExistence type="predicted"/>
<sequence>MNLRKKITPLRILGMLIAVVVIFAVVMPYLWMLLTSFKSTPEIMKNPDKILPIHWSINGYIKVLTRSPFFIWFTNSLLVSVSVTLLVLLTSSLTGYIFAKYQFRLKNLLFWLILASMMVPFSVTMIPNFLIVNKLGLYDSLAALIVPMMVSGFGIFLCRQFCEDIPDSICEAAKIDGAGDFRIYFTIILPLLRPCLAALAIFTFLESWNDYLRPLIMLEKVDSMTLPVALSFFSTQHGNDLSATMAAAALVMMPVTIVFLVFQKHFIKGIALTGSK</sequence>
<organism evidence="1 2">
    <name type="scientific">Anoxybacterium hadale</name>
    <dbReference type="NCBI Taxonomy" id="3408580"/>
    <lineage>
        <taxon>Bacteria</taxon>
        <taxon>Bacillati</taxon>
        <taxon>Bacillota</taxon>
        <taxon>Clostridia</taxon>
        <taxon>Peptostreptococcales</taxon>
        <taxon>Anaerovoracaceae</taxon>
        <taxon>Anoxybacterium</taxon>
    </lineage>
</organism>
<evidence type="ECO:0000313" key="2">
    <source>
        <dbReference type="Proteomes" id="UP000594014"/>
    </source>
</evidence>